<evidence type="ECO:0000256" key="8">
    <source>
        <dbReference type="ARBA" id="ARBA00023306"/>
    </source>
</evidence>
<keyword evidence="8" id="KW-0131">Cell cycle</keyword>
<sequence length="269" mass="30347">MLWLHLFKSTLQTATAVAAPYERIGNGVGDMIWHAGPVVKFVMLLLFAMSLACWCVIFMKLRYLQKVRRETDRFLDLYEQRKNFSAVYRETQTMEYSPMAQIFRRGYMEWMRSAKMLGSQNVAEGPLAGGVLFESVERAVDGVLLEERQRMERFVPFLATTGSSAPFIGLFGTVWGIMTSFQDIGLKGAANLAVVAPGISEALVATAMGLVAAIPAVIAYNHFVNRFRVLENEMQHFASDFLNLMKREWYRRAAPARAEGETARAVHEN</sequence>
<feature type="domain" description="MotA/TolQ/ExbB proton channel" evidence="11">
    <location>
        <begin position="116"/>
        <end position="235"/>
    </location>
</feature>
<dbReference type="GO" id="GO:0043213">
    <property type="term" value="P:bacteriocin transport"/>
    <property type="evidence" value="ECO:0007669"/>
    <property type="project" value="InterPro"/>
</dbReference>
<gene>
    <name evidence="12" type="primary">tolQ</name>
    <name evidence="12" type="ORF">FDQ92_11940</name>
</gene>
<dbReference type="KEGG" id="dax:FDQ92_11940"/>
<evidence type="ECO:0000313" key="13">
    <source>
        <dbReference type="Proteomes" id="UP000298602"/>
    </source>
</evidence>
<dbReference type="Proteomes" id="UP000298602">
    <property type="component" value="Chromosome"/>
</dbReference>
<evidence type="ECO:0000313" key="12">
    <source>
        <dbReference type="EMBL" id="QCQ22822.1"/>
    </source>
</evidence>
<evidence type="ECO:0000256" key="6">
    <source>
        <dbReference type="ARBA" id="ARBA00022989"/>
    </source>
</evidence>
<keyword evidence="6 10" id="KW-1133">Transmembrane helix</keyword>
<keyword evidence="7 10" id="KW-0472">Membrane</keyword>
<evidence type="ECO:0000256" key="7">
    <source>
        <dbReference type="ARBA" id="ARBA00023136"/>
    </source>
</evidence>
<dbReference type="AlphaFoldDB" id="A0A4P8L874"/>
<dbReference type="InterPro" id="IPR014163">
    <property type="entry name" value="Tol-Pal_TolQ"/>
</dbReference>
<evidence type="ECO:0000256" key="2">
    <source>
        <dbReference type="ARBA" id="ARBA00022475"/>
    </source>
</evidence>
<keyword evidence="4" id="KW-0132">Cell division</keyword>
<keyword evidence="2" id="KW-1003">Cell membrane</keyword>
<dbReference type="PANTHER" id="PTHR30625">
    <property type="entry name" value="PROTEIN TOLQ"/>
    <property type="match status" value="1"/>
</dbReference>
<dbReference type="EMBL" id="CP040098">
    <property type="protein sequence ID" value="QCQ22822.1"/>
    <property type="molecule type" value="Genomic_DNA"/>
</dbReference>
<evidence type="ECO:0000256" key="5">
    <source>
        <dbReference type="ARBA" id="ARBA00022692"/>
    </source>
</evidence>
<feature type="transmembrane region" description="Helical" evidence="10">
    <location>
        <begin position="154"/>
        <end position="178"/>
    </location>
</feature>
<reference evidence="12 13" key="2">
    <citation type="submission" date="2019-05" db="EMBL/GenBank/DDBJ databases">
        <authorList>
            <person name="Suflita J.M."/>
            <person name="Marks C.R."/>
        </authorList>
    </citation>
    <scope>NUCLEOTIDE SEQUENCE [LARGE SCALE GENOMIC DNA]</scope>
    <source>
        <strain evidence="12 13">ALDC</strain>
    </source>
</reference>
<name>A0A4P8L874_9BACT</name>
<dbReference type="NCBIfam" id="TIGR02796">
    <property type="entry name" value="tolQ"/>
    <property type="match status" value="1"/>
</dbReference>
<evidence type="ECO:0000256" key="10">
    <source>
        <dbReference type="SAM" id="Phobius"/>
    </source>
</evidence>
<feature type="transmembrane region" description="Helical" evidence="10">
    <location>
        <begin position="198"/>
        <end position="220"/>
    </location>
</feature>
<organism evidence="12 13">
    <name type="scientific">Desulfoglaeba alkanexedens ALDC</name>
    <dbReference type="NCBI Taxonomy" id="980445"/>
    <lineage>
        <taxon>Bacteria</taxon>
        <taxon>Pseudomonadati</taxon>
        <taxon>Thermodesulfobacteriota</taxon>
        <taxon>Syntrophobacteria</taxon>
        <taxon>Syntrophobacterales</taxon>
        <taxon>Syntrophobacteraceae</taxon>
        <taxon>Desulfoglaeba</taxon>
    </lineage>
</organism>
<dbReference type="Pfam" id="PF01618">
    <property type="entry name" value="MotA_ExbB"/>
    <property type="match status" value="1"/>
</dbReference>
<keyword evidence="9" id="KW-0653">Protein transport</keyword>
<dbReference type="PANTHER" id="PTHR30625:SF3">
    <property type="entry name" value="TOL-PAL SYSTEM PROTEIN TOLQ"/>
    <property type="match status" value="1"/>
</dbReference>
<comment type="subcellular location">
    <subcellularLocation>
        <location evidence="1">Cell membrane</location>
        <topology evidence="1">Multi-pass membrane protein</topology>
    </subcellularLocation>
    <subcellularLocation>
        <location evidence="9">Membrane</location>
        <topology evidence="9">Multi-pass membrane protein</topology>
    </subcellularLocation>
</comment>
<evidence type="ECO:0000259" key="11">
    <source>
        <dbReference type="Pfam" id="PF01618"/>
    </source>
</evidence>
<dbReference type="GO" id="GO:0051301">
    <property type="term" value="P:cell division"/>
    <property type="evidence" value="ECO:0007669"/>
    <property type="project" value="UniProtKB-KW"/>
</dbReference>
<keyword evidence="3" id="KW-0997">Cell inner membrane</keyword>
<proteinExistence type="inferred from homology"/>
<keyword evidence="5 10" id="KW-0812">Transmembrane</keyword>
<keyword evidence="13" id="KW-1185">Reference proteome</keyword>
<evidence type="ECO:0000256" key="9">
    <source>
        <dbReference type="RuleBase" id="RU004057"/>
    </source>
</evidence>
<keyword evidence="9" id="KW-0813">Transport</keyword>
<protein>
    <submittedName>
        <fullName evidence="12">Protein TolQ</fullName>
    </submittedName>
</protein>
<dbReference type="InterPro" id="IPR002898">
    <property type="entry name" value="MotA_ExbB_proton_chnl"/>
</dbReference>
<accession>A0A4P8L874</accession>
<comment type="similarity">
    <text evidence="9">Belongs to the exbB/tolQ family.</text>
</comment>
<evidence type="ECO:0000256" key="4">
    <source>
        <dbReference type="ARBA" id="ARBA00022618"/>
    </source>
</evidence>
<evidence type="ECO:0000256" key="3">
    <source>
        <dbReference type="ARBA" id="ARBA00022519"/>
    </source>
</evidence>
<reference evidence="12 13" key="1">
    <citation type="submission" date="2019-05" db="EMBL/GenBank/DDBJ databases">
        <title>The Complete Genome Sequence of the n-alkane-degrading Desulfoglaeba alkanexedens ALDC reveals multiple alkylsuccinate synthase gene clusters.</title>
        <authorList>
            <person name="Callaghan A.V."/>
            <person name="Davidova I.A."/>
            <person name="Duncan K.E."/>
            <person name="Morris B."/>
            <person name="McInerney M.J."/>
        </authorList>
    </citation>
    <scope>NUCLEOTIDE SEQUENCE [LARGE SCALE GENOMIC DNA]</scope>
    <source>
        <strain evidence="12 13">ALDC</strain>
    </source>
</reference>
<dbReference type="GO" id="GO:0017038">
    <property type="term" value="P:protein import"/>
    <property type="evidence" value="ECO:0007669"/>
    <property type="project" value="TreeGrafter"/>
</dbReference>
<dbReference type="InterPro" id="IPR050790">
    <property type="entry name" value="ExbB/TolQ_transport"/>
</dbReference>
<feature type="transmembrane region" description="Helical" evidence="10">
    <location>
        <begin position="42"/>
        <end position="59"/>
    </location>
</feature>
<evidence type="ECO:0000256" key="1">
    <source>
        <dbReference type="ARBA" id="ARBA00004651"/>
    </source>
</evidence>
<dbReference type="OrthoDB" id="9805133at2"/>
<dbReference type="GO" id="GO:0005886">
    <property type="term" value="C:plasma membrane"/>
    <property type="evidence" value="ECO:0007669"/>
    <property type="project" value="UniProtKB-SubCell"/>
</dbReference>
<dbReference type="RefSeq" id="WP_137425105.1">
    <property type="nucleotide sequence ID" value="NZ_CP040098.1"/>
</dbReference>